<reference evidence="1" key="2">
    <citation type="journal article" date="2015" name="Fish Shellfish Immunol.">
        <title>Early steps in the European eel (Anguilla anguilla)-Vibrio vulnificus interaction in the gills: Role of the RtxA13 toxin.</title>
        <authorList>
            <person name="Callol A."/>
            <person name="Pajuelo D."/>
            <person name="Ebbesson L."/>
            <person name="Teles M."/>
            <person name="MacKenzie S."/>
            <person name="Amaro C."/>
        </authorList>
    </citation>
    <scope>NUCLEOTIDE SEQUENCE</scope>
</reference>
<reference evidence="1" key="1">
    <citation type="submission" date="2014-11" db="EMBL/GenBank/DDBJ databases">
        <authorList>
            <person name="Amaro Gonzalez C."/>
        </authorList>
    </citation>
    <scope>NUCLEOTIDE SEQUENCE</scope>
</reference>
<protein>
    <submittedName>
        <fullName evidence="1">Uncharacterized protein</fullName>
    </submittedName>
</protein>
<sequence>MVRTFQVSGLKVVDCDNCHSIQSVFLPSSGVAQAPRPLNLWVLCCVLANINFGFFPLTPRHYPC</sequence>
<dbReference type="EMBL" id="GBXM01088361">
    <property type="protein sequence ID" value="JAH20216.1"/>
    <property type="molecule type" value="Transcribed_RNA"/>
</dbReference>
<dbReference type="AlphaFoldDB" id="A0A0E9QTB9"/>
<evidence type="ECO:0000313" key="1">
    <source>
        <dbReference type="EMBL" id="JAH20216.1"/>
    </source>
</evidence>
<organism evidence="1">
    <name type="scientific">Anguilla anguilla</name>
    <name type="common">European freshwater eel</name>
    <name type="synonym">Muraena anguilla</name>
    <dbReference type="NCBI Taxonomy" id="7936"/>
    <lineage>
        <taxon>Eukaryota</taxon>
        <taxon>Metazoa</taxon>
        <taxon>Chordata</taxon>
        <taxon>Craniata</taxon>
        <taxon>Vertebrata</taxon>
        <taxon>Euteleostomi</taxon>
        <taxon>Actinopterygii</taxon>
        <taxon>Neopterygii</taxon>
        <taxon>Teleostei</taxon>
        <taxon>Anguilliformes</taxon>
        <taxon>Anguillidae</taxon>
        <taxon>Anguilla</taxon>
    </lineage>
</organism>
<proteinExistence type="predicted"/>
<name>A0A0E9QTB9_ANGAN</name>
<accession>A0A0E9QTB9</accession>